<feature type="binding site" evidence="5">
    <location>
        <begin position="45"/>
        <end position="46"/>
    </location>
    <ligand>
        <name>FAD</name>
        <dbReference type="ChEBI" id="CHEBI:57692"/>
    </ligand>
</feature>
<dbReference type="Gene3D" id="3.30.410.40">
    <property type="match status" value="1"/>
</dbReference>
<dbReference type="Gene3D" id="3.50.50.60">
    <property type="entry name" value="FAD/NAD(P)-binding domain"/>
    <property type="match status" value="1"/>
</dbReference>
<name>A0A6J5EQ09_9BURK</name>
<keyword evidence="4 5" id="KW-0274">FAD</keyword>
<proteinExistence type="inferred from homology"/>
<evidence type="ECO:0000313" key="10">
    <source>
        <dbReference type="Proteomes" id="UP000494329"/>
    </source>
</evidence>
<evidence type="ECO:0000256" key="6">
    <source>
        <dbReference type="RuleBase" id="RU003968"/>
    </source>
</evidence>
<feature type="binding site" evidence="5">
    <location>
        <begin position="122"/>
        <end position="125"/>
    </location>
    <ligand>
        <name>FAD</name>
        <dbReference type="ChEBI" id="CHEBI:57692"/>
    </ligand>
</feature>
<feature type="binding site" evidence="5">
    <location>
        <begin position="481"/>
        <end position="482"/>
    </location>
    <ligand>
        <name>FAD</name>
        <dbReference type="ChEBI" id="CHEBI:57692"/>
    </ligand>
</feature>
<dbReference type="AlphaFoldDB" id="A0A6J5EQ09"/>
<gene>
    <name evidence="9" type="primary">betA_2</name>
    <name evidence="9" type="ORF">LMG29739_04979</name>
</gene>
<feature type="domain" description="Glucose-methanol-choline oxidoreductase N-terminal" evidence="7">
    <location>
        <begin position="112"/>
        <end position="135"/>
    </location>
</feature>
<feature type="binding site" evidence="5">
    <location>
        <position position="255"/>
    </location>
    <ligand>
        <name>FAD</name>
        <dbReference type="ChEBI" id="CHEBI:57692"/>
    </ligand>
</feature>
<sequence>MNQPDPTDPTAASAAEFADAVRANQQQRASQLAGTFDYIVCGAGTSGTVVAARLAAGSNTRVLVLEAGGSEDTDAVHDAHRWPEALGSELDWGFVTVPSPLLNGRSIPYSMGKVLGGGSSINVSVWSRGHRADWDGYAAASGEPAWRYESVLDLYRTRIERWAGAPDPAYRGTHGAVHIQPPPNPHPFASAVLDAAASVGLTRYPNANGQMMEADNGCAPLDENVRDGRRQSVFRAYLYPHMAQPNVTVLTGALVTRILFDGLRATGVEFVRDGVTHRVEAACEVVLSLGAIHTPKLLMQSGIGDPGELRNAKVALRHALSGVGRNLHDHIAFGCIWGAPDGLPPVPPRSQTSCFWASRPEENDGPDIYAYSRRGSVSATVQNAQRFAIPDSAWSLVLGMRPQSRGTVRLSGPNPSDPVAIDTNYLGNPEDLERLLAGLRMAREIGQAAALRPFTKQEAMPGPLDAAGLESYFRDGISTFWHQSGTARMGRDALSVVDGRLRVHGIERLRIADASILPRVTAGNTMAPCIVIGEQAADFLRQDNAS</sequence>
<protein>
    <submittedName>
        <fullName evidence="9">Oxygen-dependent choline dehydrogenase</fullName>
        <ecNumber evidence="9">1.1.99.1</ecNumber>
    </submittedName>
</protein>
<keyword evidence="10" id="KW-1185">Reference proteome</keyword>
<dbReference type="SUPFAM" id="SSF51905">
    <property type="entry name" value="FAD/NAD(P)-binding domain"/>
    <property type="match status" value="1"/>
</dbReference>
<dbReference type="InterPro" id="IPR012132">
    <property type="entry name" value="GMC_OxRdtase"/>
</dbReference>
<comment type="similarity">
    <text evidence="2 6">Belongs to the GMC oxidoreductase family.</text>
</comment>
<dbReference type="PROSITE" id="PS00623">
    <property type="entry name" value="GMC_OXRED_1"/>
    <property type="match status" value="1"/>
</dbReference>
<dbReference type="InterPro" id="IPR007867">
    <property type="entry name" value="GMC_OxRtase_C"/>
</dbReference>
<evidence type="ECO:0000313" key="9">
    <source>
        <dbReference type="EMBL" id="CAB3767095.1"/>
    </source>
</evidence>
<dbReference type="Pfam" id="PF05199">
    <property type="entry name" value="GMC_oxred_C"/>
    <property type="match status" value="1"/>
</dbReference>
<keyword evidence="3 6" id="KW-0285">Flavoprotein</keyword>
<dbReference type="PIRSF" id="PIRSF000137">
    <property type="entry name" value="Alcohol_oxidase"/>
    <property type="match status" value="1"/>
</dbReference>
<evidence type="ECO:0000259" key="8">
    <source>
        <dbReference type="PROSITE" id="PS00624"/>
    </source>
</evidence>
<dbReference type="PROSITE" id="PS00624">
    <property type="entry name" value="GMC_OXRED_2"/>
    <property type="match status" value="1"/>
</dbReference>
<organism evidence="9 10">
    <name type="scientific">Paraburkholderia solisilvae</name>
    <dbReference type="NCBI Taxonomy" id="624376"/>
    <lineage>
        <taxon>Bacteria</taxon>
        <taxon>Pseudomonadati</taxon>
        <taxon>Pseudomonadota</taxon>
        <taxon>Betaproteobacteria</taxon>
        <taxon>Burkholderiales</taxon>
        <taxon>Burkholderiaceae</taxon>
        <taxon>Paraburkholderia</taxon>
    </lineage>
</organism>
<dbReference type="SUPFAM" id="SSF54373">
    <property type="entry name" value="FAD-linked reductases, C-terminal domain"/>
    <property type="match status" value="1"/>
</dbReference>
<keyword evidence="9" id="KW-0560">Oxidoreductase</keyword>
<evidence type="ECO:0000256" key="2">
    <source>
        <dbReference type="ARBA" id="ARBA00010790"/>
    </source>
</evidence>
<dbReference type="Proteomes" id="UP000494329">
    <property type="component" value="Unassembled WGS sequence"/>
</dbReference>
<dbReference type="PANTHER" id="PTHR11552">
    <property type="entry name" value="GLUCOSE-METHANOL-CHOLINE GMC OXIDOREDUCTASE"/>
    <property type="match status" value="1"/>
</dbReference>
<dbReference type="InterPro" id="IPR000172">
    <property type="entry name" value="GMC_OxRdtase_N"/>
</dbReference>
<accession>A0A6J5EQ09</accession>
<dbReference type="Pfam" id="PF00732">
    <property type="entry name" value="GMC_oxred_N"/>
    <property type="match status" value="1"/>
</dbReference>
<dbReference type="GO" id="GO:0008812">
    <property type="term" value="F:choline dehydrogenase activity"/>
    <property type="evidence" value="ECO:0007669"/>
    <property type="project" value="UniProtKB-EC"/>
</dbReference>
<dbReference type="GO" id="GO:0050660">
    <property type="term" value="F:flavin adenine dinucleotide binding"/>
    <property type="evidence" value="ECO:0007669"/>
    <property type="project" value="InterPro"/>
</dbReference>
<evidence type="ECO:0000256" key="5">
    <source>
        <dbReference type="PIRSR" id="PIRSR000137-2"/>
    </source>
</evidence>
<reference evidence="9 10" key="1">
    <citation type="submission" date="2020-04" db="EMBL/GenBank/DDBJ databases">
        <authorList>
            <person name="De Canck E."/>
        </authorList>
    </citation>
    <scope>NUCLEOTIDE SEQUENCE [LARGE SCALE GENOMIC DNA]</scope>
    <source>
        <strain evidence="9 10">LMG 29739</strain>
    </source>
</reference>
<dbReference type="EMBL" id="CADIKF010000049">
    <property type="protein sequence ID" value="CAB3767095.1"/>
    <property type="molecule type" value="Genomic_DNA"/>
</dbReference>
<evidence type="ECO:0000256" key="1">
    <source>
        <dbReference type="ARBA" id="ARBA00001974"/>
    </source>
</evidence>
<dbReference type="RefSeq" id="WP_175114128.1">
    <property type="nucleotide sequence ID" value="NZ_CADIKF010000049.1"/>
</dbReference>
<dbReference type="PANTHER" id="PTHR11552:SF147">
    <property type="entry name" value="CHOLINE DEHYDROGENASE, MITOCHONDRIAL"/>
    <property type="match status" value="1"/>
</dbReference>
<comment type="cofactor">
    <cofactor evidence="1 5">
        <name>FAD</name>
        <dbReference type="ChEBI" id="CHEBI:57692"/>
    </cofactor>
</comment>
<evidence type="ECO:0000259" key="7">
    <source>
        <dbReference type="PROSITE" id="PS00623"/>
    </source>
</evidence>
<feature type="binding site" evidence="5">
    <location>
        <position position="114"/>
    </location>
    <ligand>
        <name>FAD</name>
        <dbReference type="ChEBI" id="CHEBI:57692"/>
    </ligand>
</feature>
<evidence type="ECO:0000256" key="4">
    <source>
        <dbReference type="ARBA" id="ARBA00022827"/>
    </source>
</evidence>
<dbReference type="InterPro" id="IPR036188">
    <property type="entry name" value="FAD/NAD-bd_sf"/>
</dbReference>
<dbReference type="EC" id="1.1.99.1" evidence="9"/>
<evidence type="ECO:0000256" key="3">
    <source>
        <dbReference type="ARBA" id="ARBA00022630"/>
    </source>
</evidence>
<feature type="domain" description="Glucose-methanol-choline oxidoreductase N-terminal" evidence="8">
    <location>
        <begin position="290"/>
        <end position="304"/>
    </location>
</feature>